<dbReference type="PANTHER" id="PTHR34585">
    <property type="match status" value="1"/>
</dbReference>
<keyword evidence="3" id="KW-1185">Reference proteome</keyword>
<dbReference type="Proteomes" id="UP000616346">
    <property type="component" value="Unassembled WGS sequence"/>
</dbReference>
<dbReference type="InterPro" id="IPR041657">
    <property type="entry name" value="HTH_17"/>
</dbReference>
<name>A0ABR8VFE7_9BACT</name>
<evidence type="ECO:0000313" key="3">
    <source>
        <dbReference type="Proteomes" id="UP000616346"/>
    </source>
</evidence>
<dbReference type="Pfam" id="PF12728">
    <property type="entry name" value="HTH_17"/>
    <property type="match status" value="1"/>
</dbReference>
<dbReference type="InterPro" id="IPR009061">
    <property type="entry name" value="DNA-bd_dom_put_sf"/>
</dbReference>
<organism evidence="2 3">
    <name type="scientific">Phocaeicola faecium</name>
    <dbReference type="NCBI Taxonomy" id="2762213"/>
    <lineage>
        <taxon>Bacteria</taxon>
        <taxon>Pseudomonadati</taxon>
        <taxon>Bacteroidota</taxon>
        <taxon>Bacteroidia</taxon>
        <taxon>Bacteroidales</taxon>
        <taxon>Bacteroidaceae</taxon>
        <taxon>Phocaeicola</taxon>
    </lineage>
</organism>
<dbReference type="SUPFAM" id="SSF46955">
    <property type="entry name" value="Putative DNA-binding domain"/>
    <property type="match status" value="1"/>
</dbReference>
<gene>
    <name evidence="2" type="ORF">H9626_13035</name>
</gene>
<protein>
    <submittedName>
        <fullName evidence="2">Helix-turn-helix domain-containing protein</fullName>
    </submittedName>
</protein>
<proteinExistence type="predicted"/>
<comment type="caution">
    <text evidence="2">The sequence shown here is derived from an EMBL/GenBank/DDBJ whole genome shotgun (WGS) entry which is preliminary data.</text>
</comment>
<evidence type="ECO:0000313" key="2">
    <source>
        <dbReference type="EMBL" id="MBD8003126.1"/>
    </source>
</evidence>
<accession>A0ABR8VFE7</accession>
<evidence type="ECO:0000259" key="1">
    <source>
        <dbReference type="Pfam" id="PF12728"/>
    </source>
</evidence>
<dbReference type="PANTHER" id="PTHR34585:SF22">
    <property type="entry name" value="HELIX-TURN-HELIX DOMAIN-CONTAINING PROTEIN"/>
    <property type="match status" value="1"/>
</dbReference>
<sequence length="103" mass="11991">MGNITTQTAAESLAMVVLPKTAWEGVVAEIQELKNILQKKSEEEVNNQWIESTQARKMLGVSPKTWQTYRDERRIPFSQFGRKIYVKRADLEAFMESHYIQSR</sequence>
<reference evidence="2 3" key="1">
    <citation type="submission" date="2020-08" db="EMBL/GenBank/DDBJ databases">
        <title>A Genomic Blueprint of the Chicken Gut Microbiome.</title>
        <authorList>
            <person name="Gilroy R."/>
            <person name="Ravi A."/>
            <person name="Getino M."/>
            <person name="Pursley I."/>
            <person name="Horton D.L."/>
            <person name="Alikhan N.-F."/>
            <person name="Baker D."/>
            <person name="Gharbi K."/>
            <person name="Hall N."/>
            <person name="Watson M."/>
            <person name="Adriaenssens E.M."/>
            <person name="Foster-Nyarko E."/>
            <person name="Jarju S."/>
            <person name="Secka A."/>
            <person name="Antonio M."/>
            <person name="Oren A."/>
            <person name="Chaudhuri R."/>
            <person name="La Ragione R.M."/>
            <person name="Hildebrand F."/>
            <person name="Pallen M.J."/>
        </authorList>
    </citation>
    <scope>NUCLEOTIDE SEQUENCE [LARGE SCALE GENOMIC DNA]</scope>
    <source>
        <strain evidence="2 3">Sa1YUN3</strain>
    </source>
</reference>
<feature type="domain" description="Helix-turn-helix" evidence="1">
    <location>
        <begin position="53"/>
        <end position="98"/>
    </location>
</feature>
<dbReference type="RefSeq" id="WP_191710760.1">
    <property type="nucleotide sequence ID" value="NZ_JACSPQ010000019.1"/>
</dbReference>
<dbReference type="EMBL" id="JACSPQ010000019">
    <property type="protein sequence ID" value="MBD8003126.1"/>
    <property type="molecule type" value="Genomic_DNA"/>
</dbReference>